<keyword evidence="3 5" id="KW-0378">Hydrolase</keyword>
<dbReference type="EMBL" id="JBHLTG010000010">
    <property type="protein sequence ID" value="MFC0681977.1"/>
    <property type="molecule type" value="Genomic_DNA"/>
</dbReference>
<keyword evidence="6" id="KW-1185">Reference proteome</keyword>
<dbReference type="InterPro" id="IPR029058">
    <property type="entry name" value="AB_hydrolase_fold"/>
</dbReference>
<comment type="similarity">
    <text evidence="1">Belongs to the peptidase S33 family.</text>
</comment>
<evidence type="ECO:0000256" key="3">
    <source>
        <dbReference type="ARBA" id="ARBA00022801"/>
    </source>
</evidence>
<dbReference type="PANTHER" id="PTHR43248">
    <property type="entry name" value="2-SUCCINYL-6-HYDROXY-2,4-CYCLOHEXADIENE-1-CARBOXYLATE SYNTHASE"/>
    <property type="match status" value="1"/>
</dbReference>
<sequence length="513" mass="56100">MHSRRTRSRALAAAALAPLLLLTGCTGIFDLLTPAETSTPTGEDVEDELRPYFEQSIVWRACGNDAQCATVKAPLDWENPSPDTDIELALTRHRALDGDPQGSLFFNPGGPGASGVDFVKNSPEGVVSEEVRSDFDLVGWDPRGVGSSSAVVCYTDPKDFDEFLFGIPEGEPGSAEWIADVERAGEDFVDACAENTGELLGFIDTLSTVRDLDLLRALVGDEKLNYFGMSYGTQIGAQYADLFPEKVGRMVLDAVVNPAETMYERILGQTEGFDRALRNYLQNCRETACPFTEDPDTDIQVIADLYDRLDESPLPHDDGRMLSAGVLDTAISAALYEERYWPILSQAFQEIALGETDTTFALADAYFQRVDGEYEGHFFESFYAITCIDHPSETDPAELERQVEELNRISPLEGDVPIADPVCTNWPYPPRDIVGPVEGKGADPILLIGTTGDPATPYESAVEVAEQLESGVLISYDGDDHIAYDEGDPCVNTLVDDYLLTGAVPDEDFRCGF</sequence>
<dbReference type="InterPro" id="IPR051601">
    <property type="entry name" value="Serine_prot/Carboxylest_S33"/>
</dbReference>
<proteinExistence type="inferred from homology"/>
<dbReference type="GO" id="GO:0016787">
    <property type="term" value="F:hydrolase activity"/>
    <property type="evidence" value="ECO:0007669"/>
    <property type="project" value="UniProtKB-KW"/>
</dbReference>
<feature type="domain" description="Peptidase S33 tripeptidyl aminopeptidase-like C-terminal" evidence="4">
    <location>
        <begin position="418"/>
        <end position="511"/>
    </location>
</feature>
<dbReference type="PANTHER" id="PTHR43248:SF29">
    <property type="entry name" value="TRIPEPTIDYL AMINOPEPTIDASE"/>
    <property type="match status" value="1"/>
</dbReference>
<keyword evidence="2" id="KW-0732">Signal</keyword>
<gene>
    <name evidence="5" type="ORF">ACFFGH_29445</name>
</gene>
<dbReference type="Gene3D" id="3.40.50.1820">
    <property type="entry name" value="alpha/beta hydrolase"/>
    <property type="match status" value="1"/>
</dbReference>
<dbReference type="PROSITE" id="PS51257">
    <property type="entry name" value="PROKAR_LIPOPROTEIN"/>
    <property type="match status" value="1"/>
</dbReference>
<evidence type="ECO:0000313" key="5">
    <source>
        <dbReference type="EMBL" id="MFC0681977.1"/>
    </source>
</evidence>
<dbReference type="SUPFAM" id="SSF53474">
    <property type="entry name" value="alpha/beta-Hydrolases"/>
    <property type="match status" value="1"/>
</dbReference>
<accession>A0ABV6RYC8</accession>
<evidence type="ECO:0000259" key="4">
    <source>
        <dbReference type="Pfam" id="PF08386"/>
    </source>
</evidence>
<evidence type="ECO:0000256" key="1">
    <source>
        <dbReference type="ARBA" id="ARBA00010088"/>
    </source>
</evidence>
<dbReference type="Pfam" id="PF08386">
    <property type="entry name" value="Abhydrolase_4"/>
    <property type="match status" value="1"/>
</dbReference>
<dbReference type="Proteomes" id="UP001589896">
    <property type="component" value="Unassembled WGS sequence"/>
</dbReference>
<protein>
    <submittedName>
        <fullName evidence="5">Alpha/beta hydrolase</fullName>
    </submittedName>
</protein>
<evidence type="ECO:0000256" key="2">
    <source>
        <dbReference type="ARBA" id="ARBA00022729"/>
    </source>
</evidence>
<organism evidence="5 6">
    <name type="scientific">Lysobacter korlensis</name>
    <dbReference type="NCBI Taxonomy" id="553636"/>
    <lineage>
        <taxon>Bacteria</taxon>
        <taxon>Pseudomonadati</taxon>
        <taxon>Pseudomonadota</taxon>
        <taxon>Gammaproteobacteria</taxon>
        <taxon>Lysobacterales</taxon>
        <taxon>Lysobacteraceae</taxon>
        <taxon>Lysobacter</taxon>
    </lineage>
</organism>
<name>A0ABV6RYC8_9GAMM</name>
<evidence type="ECO:0000313" key="6">
    <source>
        <dbReference type="Proteomes" id="UP001589896"/>
    </source>
</evidence>
<dbReference type="InterPro" id="IPR013595">
    <property type="entry name" value="Pept_S33_TAP-like_C"/>
</dbReference>
<comment type="caution">
    <text evidence="5">The sequence shown here is derived from an EMBL/GenBank/DDBJ whole genome shotgun (WGS) entry which is preliminary data.</text>
</comment>
<dbReference type="RefSeq" id="WP_386675563.1">
    <property type="nucleotide sequence ID" value="NZ_JBHLTG010000010.1"/>
</dbReference>
<reference evidence="5 6" key="1">
    <citation type="submission" date="2024-09" db="EMBL/GenBank/DDBJ databases">
        <authorList>
            <person name="Sun Q."/>
            <person name="Mori K."/>
        </authorList>
    </citation>
    <scope>NUCLEOTIDE SEQUENCE [LARGE SCALE GENOMIC DNA]</scope>
    <source>
        <strain evidence="5 6">KCTC 23076</strain>
    </source>
</reference>